<feature type="domain" description="Heterokaryon incompatibility" evidence="1">
    <location>
        <begin position="120"/>
        <end position="260"/>
    </location>
</feature>
<dbReference type="GeneID" id="92046198"/>
<comment type="caution">
    <text evidence="2">The sequence shown here is derived from an EMBL/GenBank/DDBJ whole genome shotgun (WGS) entry which is preliminary data.</text>
</comment>
<keyword evidence="3" id="KW-1185">Reference proteome</keyword>
<dbReference type="PANTHER" id="PTHR24148:SF64">
    <property type="entry name" value="HETEROKARYON INCOMPATIBILITY DOMAIN-CONTAINING PROTEIN"/>
    <property type="match status" value="1"/>
</dbReference>
<organism evidence="2 3">
    <name type="scientific">Apiospora hydei</name>
    <dbReference type="NCBI Taxonomy" id="1337664"/>
    <lineage>
        <taxon>Eukaryota</taxon>
        <taxon>Fungi</taxon>
        <taxon>Dikarya</taxon>
        <taxon>Ascomycota</taxon>
        <taxon>Pezizomycotina</taxon>
        <taxon>Sordariomycetes</taxon>
        <taxon>Xylariomycetidae</taxon>
        <taxon>Amphisphaeriales</taxon>
        <taxon>Apiosporaceae</taxon>
        <taxon>Apiospora</taxon>
    </lineage>
</organism>
<evidence type="ECO:0000313" key="2">
    <source>
        <dbReference type="EMBL" id="KAK8081005.1"/>
    </source>
</evidence>
<protein>
    <submittedName>
        <fullName evidence="2">HET-domain-containing protein</fullName>
    </submittedName>
</protein>
<reference evidence="2 3" key="1">
    <citation type="submission" date="2023-01" db="EMBL/GenBank/DDBJ databases">
        <title>Analysis of 21 Apiospora genomes using comparative genomics revels a genus with tremendous synthesis potential of carbohydrate active enzymes and secondary metabolites.</title>
        <authorList>
            <person name="Sorensen T."/>
        </authorList>
    </citation>
    <scope>NUCLEOTIDE SEQUENCE [LARGE SCALE GENOMIC DNA]</scope>
    <source>
        <strain evidence="2 3">CBS 114990</strain>
    </source>
</reference>
<dbReference type="EMBL" id="JAQQWN010000006">
    <property type="protein sequence ID" value="KAK8081005.1"/>
    <property type="molecule type" value="Genomic_DNA"/>
</dbReference>
<dbReference type="InterPro" id="IPR052895">
    <property type="entry name" value="HetReg/Transcr_Mod"/>
</dbReference>
<evidence type="ECO:0000259" key="1">
    <source>
        <dbReference type="Pfam" id="PF06985"/>
    </source>
</evidence>
<name>A0ABR1WEW6_9PEZI</name>
<dbReference type="Proteomes" id="UP001433268">
    <property type="component" value="Unassembled WGS sequence"/>
</dbReference>
<dbReference type="RefSeq" id="XP_066668480.1">
    <property type="nucleotide sequence ID" value="XM_066813138.1"/>
</dbReference>
<dbReference type="InterPro" id="IPR010730">
    <property type="entry name" value="HET"/>
</dbReference>
<dbReference type="PANTHER" id="PTHR24148">
    <property type="entry name" value="ANKYRIN REPEAT DOMAIN-CONTAINING PROTEIN 39 HOMOLOG-RELATED"/>
    <property type="match status" value="1"/>
</dbReference>
<sequence length="508" mass="57275">MANAVASITNIQQIAASHPEDLAIVSKDRSCLLVTLVLIIAHSGASYRLGWEELLGYTDGLDTGLRMERSDEHSWHIYHSLPLRQDEFRLLKLYPAPTRQAPILVDLFKIEYGSPEVPSYDAISYQWGDPNHRRSLTANGQDISVTCSLYTALTYMRYESRTRIPWIDGVCINQEDTAEREQQVLKMGAIFSGAQCVRIFLGEAEDGNDMAQAIDLLSNLGTLEDRPHFIERIKLDQGSSRGLINLLRRPYWQRMWMFQEIVLAKKAVVHCGPYNISWENMRELDKISGDPEVWFQAQVSCDWILELRRALFDLAHFFVSEAEAQDFRNVLEPTRRLQCTNPRDKLFALIGVCNNIPIRAEYSRSVRDIYTDFTRQHLLAGCDMSPLLTAGLWNPGNGPQLDLPSWVPDYRGAHGVDIRYLAASHLAHFNASLKIKRSIGFPSRFKSPNPNGRPGGTVGPPPYMLATRGVIIDTVRAVTTLKNVQNSPQGLLRLVESKGLSPRSPSGE</sequence>
<evidence type="ECO:0000313" key="3">
    <source>
        <dbReference type="Proteomes" id="UP001433268"/>
    </source>
</evidence>
<dbReference type="Pfam" id="PF06985">
    <property type="entry name" value="HET"/>
    <property type="match status" value="1"/>
</dbReference>
<gene>
    <name evidence="2" type="ORF">PG997_008823</name>
</gene>
<proteinExistence type="predicted"/>
<accession>A0ABR1WEW6</accession>